<reference evidence="2 3" key="1">
    <citation type="submission" date="2018-08" db="EMBL/GenBank/DDBJ databases">
        <title>A genome reference for cultivated species of the human gut microbiota.</title>
        <authorList>
            <person name="Zou Y."/>
            <person name="Xue W."/>
            <person name="Luo G."/>
        </authorList>
    </citation>
    <scope>NUCLEOTIDE SEQUENCE [LARGE SCALE GENOMIC DNA]</scope>
    <source>
        <strain evidence="2 3">AF38-24</strain>
    </source>
</reference>
<dbReference type="RefSeq" id="WP_118369596.1">
    <property type="nucleotide sequence ID" value="NZ_QRON01000002.1"/>
</dbReference>
<comment type="caution">
    <text evidence="2">The sequence shown here is derived from an EMBL/GenBank/DDBJ whole genome shotgun (WGS) entry which is preliminary data.</text>
</comment>
<organism evidence="2 3">
    <name type="scientific">Agathobacter rectalis</name>
    <dbReference type="NCBI Taxonomy" id="39491"/>
    <lineage>
        <taxon>Bacteria</taxon>
        <taxon>Bacillati</taxon>
        <taxon>Bacillota</taxon>
        <taxon>Clostridia</taxon>
        <taxon>Lachnospirales</taxon>
        <taxon>Lachnospiraceae</taxon>
        <taxon>Agathobacter</taxon>
    </lineage>
</organism>
<dbReference type="AlphaFoldDB" id="A0A415K188"/>
<proteinExistence type="predicted"/>
<sequence length="112" mass="12771">MDENKYYEYKEKWEKVKKKLIVGAILGVVVGLYIGSFTDNIFAKIGLVILYVVVCSGYIQAWSMLPFYAWGFMGIVLKACIVVGFGWIVGPIALIYYPVKIKNYEKKNNITN</sequence>
<accession>A0A415K188</accession>
<evidence type="ECO:0000313" key="2">
    <source>
        <dbReference type="EMBL" id="RHL30036.1"/>
    </source>
</evidence>
<feature type="transmembrane region" description="Helical" evidence="1">
    <location>
        <begin position="20"/>
        <end position="38"/>
    </location>
</feature>
<keyword evidence="1" id="KW-0472">Membrane</keyword>
<name>A0A415K188_9FIRM</name>
<keyword evidence="1" id="KW-1133">Transmembrane helix</keyword>
<evidence type="ECO:0000313" key="3">
    <source>
        <dbReference type="Proteomes" id="UP000283297"/>
    </source>
</evidence>
<evidence type="ECO:0000256" key="1">
    <source>
        <dbReference type="SAM" id="Phobius"/>
    </source>
</evidence>
<feature type="transmembrane region" description="Helical" evidence="1">
    <location>
        <begin position="75"/>
        <end position="97"/>
    </location>
</feature>
<gene>
    <name evidence="2" type="ORF">DW028_05295</name>
</gene>
<dbReference type="EMBL" id="QRON01000002">
    <property type="protein sequence ID" value="RHL30036.1"/>
    <property type="molecule type" value="Genomic_DNA"/>
</dbReference>
<dbReference type="Proteomes" id="UP000283297">
    <property type="component" value="Unassembled WGS sequence"/>
</dbReference>
<keyword evidence="1" id="KW-0812">Transmembrane</keyword>
<protein>
    <submittedName>
        <fullName evidence="2">Uncharacterized protein</fullName>
    </submittedName>
</protein>
<feature type="transmembrane region" description="Helical" evidence="1">
    <location>
        <begin position="45"/>
        <end position="69"/>
    </location>
</feature>